<evidence type="ECO:0000256" key="7">
    <source>
        <dbReference type="ARBA" id="ARBA00023235"/>
    </source>
</evidence>
<dbReference type="InterPro" id="IPR036356">
    <property type="entry name" value="ERp29_C_sf"/>
</dbReference>
<dbReference type="PROSITE" id="PS51257">
    <property type="entry name" value="PROKAR_LIPOPROTEIN"/>
    <property type="match status" value="1"/>
</dbReference>
<evidence type="ECO:0000256" key="11">
    <source>
        <dbReference type="SAM" id="SignalP"/>
    </source>
</evidence>
<dbReference type="InterPro" id="IPR036249">
    <property type="entry name" value="Thioredoxin-like_sf"/>
</dbReference>
<dbReference type="GO" id="GO:0005783">
    <property type="term" value="C:endoplasmic reticulum"/>
    <property type="evidence" value="ECO:0007669"/>
    <property type="project" value="InterPro"/>
</dbReference>
<dbReference type="PROSITE" id="PS51352">
    <property type="entry name" value="THIOREDOXIN_2"/>
    <property type="match status" value="1"/>
</dbReference>
<comment type="catalytic activity">
    <reaction evidence="1">
        <text>Catalyzes the rearrangement of -S-S- bonds in proteins.</text>
        <dbReference type="EC" id="5.3.4.1"/>
    </reaction>
</comment>
<dbReference type="SUPFAM" id="SSF47933">
    <property type="entry name" value="ERP29 C domain-like"/>
    <property type="match status" value="1"/>
</dbReference>
<dbReference type="PRINTS" id="PR00421">
    <property type="entry name" value="THIOREDOXIN"/>
</dbReference>
<dbReference type="Pfam" id="PF00085">
    <property type="entry name" value="Thioredoxin"/>
    <property type="match status" value="2"/>
</dbReference>
<dbReference type="AlphaFoldDB" id="A0AA38TAJ5"/>
<feature type="chain" id="PRO_5041382607" description="protein disulfide-isomerase" evidence="11">
    <location>
        <begin position="27"/>
        <end position="361"/>
    </location>
</feature>
<evidence type="ECO:0000256" key="5">
    <source>
        <dbReference type="ARBA" id="ARBA00022737"/>
    </source>
</evidence>
<keyword evidence="7" id="KW-0413">Isomerase</keyword>
<dbReference type="PROSITE" id="PS00194">
    <property type="entry name" value="THIOREDOXIN_1"/>
    <property type="match status" value="2"/>
</dbReference>
<keyword evidence="6" id="KW-1015">Disulfide bond</keyword>
<evidence type="ECO:0000256" key="8">
    <source>
        <dbReference type="ARBA" id="ARBA00023284"/>
    </source>
</evidence>
<dbReference type="EC" id="5.3.4.1" evidence="3"/>
<dbReference type="Pfam" id="PF07749">
    <property type="entry name" value="ERp29"/>
    <property type="match status" value="1"/>
</dbReference>
<keyword evidence="5" id="KW-0677">Repeat</keyword>
<comment type="similarity">
    <text evidence="2 10">Belongs to the protein disulfide isomerase family.</text>
</comment>
<evidence type="ECO:0000256" key="3">
    <source>
        <dbReference type="ARBA" id="ARBA00012723"/>
    </source>
</evidence>
<proteinExistence type="inferred from homology"/>
<dbReference type="GO" id="GO:0006457">
    <property type="term" value="P:protein folding"/>
    <property type="evidence" value="ECO:0007669"/>
    <property type="project" value="TreeGrafter"/>
</dbReference>
<dbReference type="PANTHER" id="PTHR45672">
    <property type="entry name" value="PROTEIN DISULFIDE-ISOMERASE C17H9.14C-RELATED"/>
    <property type="match status" value="1"/>
</dbReference>
<dbReference type="InterPro" id="IPR051063">
    <property type="entry name" value="PDI"/>
</dbReference>
<accession>A0AA38TAJ5</accession>
<dbReference type="Gene3D" id="3.40.30.10">
    <property type="entry name" value="Glutaredoxin"/>
    <property type="match status" value="2"/>
</dbReference>
<feature type="domain" description="Thioredoxin" evidence="12">
    <location>
        <begin position="100"/>
        <end position="253"/>
    </location>
</feature>
<dbReference type="CDD" id="cd00238">
    <property type="entry name" value="ERp29c"/>
    <property type="match status" value="1"/>
</dbReference>
<dbReference type="InterPro" id="IPR017937">
    <property type="entry name" value="Thioredoxin_CS"/>
</dbReference>
<reference evidence="13" key="1">
    <citation type="submission" date="2023-03" db="EMBL/GenBank/DDBJ databases">
        <title>Chromosome-scale reference genome and RAD-based genetic map of yellow starthistle (Centaurea solstitialis) reveal putative structural variation and QTLs associated with invader traits.</title>
        <authorList>
            <person name="Reatini B."/>
            <person name="Cang F.A."/>
            <person name="Jiang Q."/>
            <person name="Mckibben M.T.W."/>
            <person name="Barker M.S."/>
            <person name="Rieseberg L.H."/>
            <person name="Dlugosch K.M."/>
        </authorList>
    </citation>
    <scope>NUCLEOTIDE SEQUENCE</scope>
    <source>
        <strain evidence="13">CAN-66</strain>
        <tissue evidence="13">Leaf</tissue>
    </source>
</reference>
<feature type="signal peptide" evidence="11">
    <location>
        <begin position="1"/>
        <end position="26"/>
    </location>
</feature>
<evidence type="ECO:0000256" key="6">
    <source>
        <dbReference type="ARBA" id="ARBA00023157"/>
    </source>
</evidence>
<dbReference type="InterPro" id="IPR005788">
    <property type="entry name" value="PDI_thioredoxin-like_dom"/>
</dbReference>
<evidence type="ECO:0000256" key="10">
    <source>
        <dbReference type="RuleBase" id="RU004208"/>
    </source>
</evidence>
<evidence type="ECO:0000259" key="12">
    <source>
        <dbReference type="PROSITE" id="PS51352"/>
    </source>
</evidence>
<keyword evidence="8" id="KW-0676">Redox-active center</keyword>
<dbReference type="CDD" id="cd02998">
    <property type="entry name" value="PDI_a_ERp38"/>
    <property type="match status" value="2"/>
</dbReference>
<dbReference type="FunFam" id="3.40.30.10:FF:000032">
    <property type="entry name" value="Protein disulfide-isomerase A6 homolog"/>
    <property type="match status" value="2"/>
</dbReference>
<evidence type="ECO:0000313" key="14">
    <source>
        <dbReference type="Proteomes" id="UP001172457"/>
    </source>
</evidence>
<organism evidence="13 14">
    <name type="scientific">Centaurea solstitialis</name>
    <name type="common">yellow star-thistle</name>
    <dbReference type="NCBI Taxonomy" id="347529"/>
    <lineage>
        <taxon>Eukaryota</taxon>
        <taxon>Viridiplantae</taxon>
        <taxon>Streptophyta</taxon>
        <taxon>Embryophyta</taxon>
        <taxon>Tracheophyta</taxon>
        <taxon>Spermatophyta</taxon>
        <taxon>Magnoliopsida</taxon>
        <taxon>eudicotyledons</taxon>
        <taxon>Gunneridae</taxon>
        <taxon>Pentapetalae</taxon>
        <taxon>asterids</taxon>
        <taxon>campanulids</taxon>
        <taxon>Asterales</taxon>
        <taxon>Asteraceae</taxon>
        <taxon>Carduoideae</taxon>
        <taxon>Cardueae</taxon>
        <taxon>Centaureinae</taxon>
        <taxon>Centaurea</taxon>
    </lineage>
</organism>
<dbReference type="InterPro" id="IPR013766">
    <property type="entry name" value="Thioredoxin_domain"/>
</dbReference>
<dbReference type="NCBIfam" id="TIGR01126">
    <property type="entry name" value="pdi_dom"/>
    <property type="match status" value="2"/>
</dbReference>
<comment type="caution">
    <text evidence="13">The sequence shown here is derived from an EMBL/GenBank/DDBJ whole genome shotgun (WGS) entry which is preliminary data.</text>
</comment>
<dbReference type="Proteomes" id="UP001172457">
    <property type="component" value="Chromosome 3"/>
</dbReference>
<sequence length="361" mass="39984">MSKKSQIHLITLATTLALFLISSCVADVVVLTADNFENEVGKDRGALVEFYAPWCGHCKKIAPFFEQLGILVKKTKSVLAGKVDCDENKELCTKYGVSGYPTIKWFPEGSLEPKDYEGSRTVDGFAEFINKEAGTNIKVGGFPSHVVALTTDNFDEIVMDKTKDVFVEFYATWCGHCKALAPIYESLGTAYKNERDVVIANLDGDRFRSLAERFDITGYPTMKFFPKDNKAGEDYNGGRELKSLVEFINQRCGTSRDAQGHLTSDAGIVEVLHDLVKEFMGADGDEKKAVFAKIQEEAGNLHGSFARYGNIYIKAAQSCMAKGADYARNEIQRLERMLSKSISSLKADEFIVKKNVLSAFA</sequence>
<evidence type="ECO:0000256" key="9">
    <source>
        <dbReference type="ARBA" id="ARBA00080925"/>
    </source>
</evidence>
<dbReference type="EMBL" id="JARYMX010000003">
    <property type="protein sequence ID" value="KAJ9557385.1"/>
    <property type="molecule type" value="Genomic_DNA"/>
</dbReference>
<dbReference type="GO" id="GO:0003756">
    <property type="term" value="F:protein disulfide isomerase activity"/>
    <property type="evidence" value="ECO:0007669"/>
    <property type="project" value="UniProtKB-EC"/>
</dbReference>
<dbReference type="PANTHER" id="PTHR45672:SF19">
    <property type="entry name" value="PROTEIN DISULFIDE-ISOMERASE LIKE 2-1"/>
    <property type="match status" value="1"/>
</dbReference>
<gene>
    <name evidence="13" type="ORF">OSB04_011999</name>
</gene>
<evidence type="ECO:0000256" key="4">
    <source>
        <dbReference type="ARBA" id="ARBA00022729"/>
    </source>
</evidence>
<protein>
    <recommendedName>
        <fullName evidence="3">protein disulfide-isomerase</fullName>
        <ecNumber evidence="3">5.3.4.1</ecNumber>
    </recommendedName>
    <alternativeName>
        <fullName evidence="9">P5</fullName>
    </alternativeName>
</protein>
<evidence type="ECO:0000256" key="2">
    <source>
        <dbReference type="ARBA" id="ARBA00006347"/>
    </source>
</evidence>
<keyword evidence="14" id="KW-1185">Reference proteome</keyword>
<evidence type="ECO:0000313" key="13">
    <source>
        <dbReference type="EMBL" id="KAJ9557385.1"/>
    </source>
</evidence>
<dbReference type="InterPro" id="IPR011679">
    <property type="entry name" value="ERp29_C"/>
</dbReference>
<dbReference type="SUPFAM" id="SSF52833">
    <property type="entry name" value="Thioredoxin-like"/>
    <property type="match status" value="2"/>
</dbReference>
<name>A0AA38TAJ5_9ASTR</name>
<keyword evidence="4 11" id="KW-0732">Signal</keyword>
<dbReference type="Gene3D" id="1.20.1150.12">
    <property type="entry name" value="Endoplasmic reticulum resident protein 29, C-terminal domain"/>
    <property type="match status" value="1"/>
</dbReference>
<evidence type="ECO:0000256" key="1">
    <source>
        <dbReference type="ARBA" id="ARBA00001182"/>
    </source>
</evidence>